<evidence type="ECO:0000313" key="3">
    <source>
        <dbReference type="Proteomes" id="UP000515512"/>
    </source>
</evidence>
<sequence>MVDSHRAIAGYLRERRESLGLSRAALARRADVSEGLIQKLEQGTRPPTATALSALFDALEVPSIFRDHAAMVLEIELTGGAGAILELTWVELDFLESIPYPACYHTGPTLDLIATNTAYAQAFPGQKPGMSVIEWLLLDSRAREVVEDWEREAHMAVQSLRHLAPGIAAPERIDEIVARCEESPDWHRLWTTDITANVLPWRPVRIRLLDGGEWTPMHVQNMRCEVPRQGLWLYSMVPIREPELAAE</sequence>
<dbReference type="KEGG" id="nhu:H0264_10485"/>
<dbReference type="AlphaFoldDB" id="A0A7D6VGZ8"/>
<proteinExistence type="predicted"/>
<dbReference type="Proteomes" id="UP000515512">
    <property type="component" value="Chromosome"/>
</dbReference>
<dbReference type="PROSITE" id="PS50943">
    <property type="entry name" value="HTH_CROC1"/>
    <property type="match status" value="1"/>
</dbReference>
<dbReference type="PANTHER" id="PTHR35010">
    <property type="entry name" value="BLL4672 PROTEIN-RELATED"/>
    <property type="match status" value="1"/>
</dbReference>
<protein>
    <submittedName>
        <fullName evidence="2">Helix-turn-helix domain-containing protein</fullName>
    </submittedName>
</protein>
<dbReference type="RefSeq" id="WP_181583782.1">
    <property type="nucleotide sequence ID" value="NZ_CP059399.1"/>
</dbReference>
<dbReference type="PANTHER" id="PTHR35010:SF2">
    <property type="entry name" value="BLL4672 PROTEIN"/>
    <property type="match status" value="1"/>
</dbReference>
<name>A0A7D6VGZ8_9NOCA</name>
<dbReference type="SMART" id="SM00530">
    <property type="entry name" value="HTH_XRE"/>
    <property type="match status" value="1"/>
</dbReference>
<reference evidence="2 3" key="1">
    <citation type="submission" date="2020-07" db="EMBL/GenBank/DDBJ databases">
        <authorList>
            <person name="Zhuang K."/>
            <person name="Ran Y."/>
        </authorList>
    </citation>
    <scope>NUCLEOTIDE SEQUENCE [LARGE SCALE GENOMIC DNA]</scope>
    <source>
        <strain evidence="2 3">WCH-YHL-001</strain>
    </source>
</reference>
<accession>A0A7D6VGZ8</accession>
<dbReference type="Pfam" id="PF13560">
    <property type="entry name" value="HTH_31"/>
    <property type="match status" value="1"/>
</dbReference>
<evidence type="ECO:0000313" key="2">
    <source>
        <dbReference type="EMBL" id="QLY32617.1"/>
    </source>
</evidence>
<dbReference type="Pfam" id="PF17765">
    <property type="entry name" value="MLTR_LBD"/>
    <property type="match status" value="1"/>
</dbReference>
<evidence type="ECO:0000259" key="1">
    <source>
        <dbReference type="PROSITE" id="PS50943"/>
    </source>
</evidence>
<feature type="domain" description="HTH cro/C1-type" evidence="1">
    <location>
        <begin position="12"/>
        <end position="65"/>
    </location>
</feature>
<keyword evidence="3" id="KW-1185">Reference proteome</keyword>
<dbReference type="CDD" id="cd00093">
    <property type="entry name" value="HTH_XRE"/>
    <property type="match status" value="1"/>
</dbReference>
<dbReference type="Gene3D" id="1.10.260.40">
    <property type="entry name" value="lambda repressor-like DNA-binding domains"/>
    <property type="match status" value="1"/>
</dbReference>
<dbReference type="GO" id="GO:0003677">
    <property type="term" value="F:DNA binding"/>
    <property type="evidence" value="ECO:0007669"/>
    <property type="project" value="InterPro"/>
</dbReference>
<dbReference type="InterPro" id="IPR001387">
    <property type="entry name" value="Cro/C1-type_HTH"/>
</dbReference>
<dbReference type="SUPFAM" id="SSF47413">
    <property type="entry name" value="lambda repressor-like DNA-binding domains"/>
    <property type="match status" value="1"/>
</dbReference>
<dbReference type="InterPro" id="IPR041413">
    <property type="entry name" value="MLTR_LBD"/>
</dbReference>
<gene>
    <name evidence="2" type="ORF">H0264_10485</name>
</gene>
<dbReference type="InterPro" id="IPR010982">
    <property type="entry name" value="Lambda_DNA-bd_dom_sf"/>
</dbReference>
<dbReference type="Gene3D" id="3.30.450.180">
    <property type="match status" value="1"/>
</dbReference>
<dbReference type="EMBL" id="CP059399">
    <property type="protein sequence ID" value="QLY32617.1"/>
    <property type="molecule type" value="Genomic_DNA"/>
</dbReference>
<organism evidence="2 3">
    <name type="scientific">Nocardia huaxiensis</name>
    <dbReference type="NCBI Taxonomy" id="2755382"/>
    <lineage>
        <taxon>Bacteria</taxon>
        <taxon>Bacillati</taxon>
        <taxon>Actinomycetota</taxon>
        <taxon>Actinomycetes</taxon>
        <taxon>Mycobacteriales</taxon>
        <taxon>Nocardiaceae</taxon>
        <taxon>Nocardia</taxon>
    </lineage>
</organism>